<dbReference type="InterPro" id="IPR001245">
    <property type="entry name" value="Ser-Thr/Tyr_kinase_cat_dom"/>
</dbReference>
<feature type="transmembrane region" description="Helical" evidence="11">
    <location>
        <begin position="590"/>
        <end position="611"/>
    </location>
</feature>
<dbReference type="Pfam" id="PF00560">
    <property type="entry name" value="LRR_1"/>
    <property type="match status" value="1"/>
</dbReference>
<dbReference type="PROSITE" id="PS00107">
    <property type="entry name" value="PROTEIN_KINASE_ATP"/>
    <property type="match status" value="1"/>
</dbReference>
<evidence type="ECO:0000256" key="9">
    <source>
        <dbReference type="ARBA" id="ARBA00023180"/>
    </source>
</evidence>
<keyword evidence="3" id="KW-0433">Leucine-rich repeat</keyword>
<dbReference type="InterPro" id="IPR000719">
    <property type="entry name" value="Prot_kinase_dom"/>
</dbReference>
<dbReference type="GO" id="GO:0005524">
    <property type="term" value="F:ATP binding"/>
    <property type="evidence" value="ECO:0007669"/>
    <property type="project" value="UniProtKB-UniRule"/>
</dbReference>
<protein>
    <recommendedName>
        <fullName evidence="13">Protein kinase domain-containing protein</fullName>
    </recommendedName>
</protein>
<evidence type="ECO:0000256" key="3">
    <source>
        <dbReference type="ARBA" id="ARBA00022614"/>
    </source>
</evidence>
<name>A0AA88RK31_9ASTE</name>
<organism evidence="14 15">
    <name type="scientific">Escallonia rubra</name>
    <dbReference type="NCBI Taxonomy" id="112253"/>
    <lineage>
        <taxon>Eukaryota</taxon>
        <taxon>Viridiplantae</taxon>
        <taxon>Streptophyta</taxon>
        <taxon>Embryophyta</taxon>
        <taxon>Tracheophyta</taxon>
        <taxon>Spermatophyta</taxon>
        <taxon>Magnoliopsida</taxon>
        <taxon>eudicotyledons</taxon>
        <taxon>Gunneridae</taxon>
        <taxon>Pentapetalae</taxon>
        <taxon>asterids</taxon>
        <taxon>campanulids</taxon>
        <taxon>Escalloniales</taxon>
        <taxon>Escalloniaceae</taxon>
        <taxon>Escallonia</taxon>
    </lineage>
</organism>
<dbReference type="GO" id="GO:0004672">
    <property type="term" value="F:protein kinase activity"/>
    <property type="evidence" value="ECO:0007669"/>
    <property type="project" value="InterPro"/>
</dbReference>
<dbReference type="PRINTS" id="PR00019">
    <property type="entry name" value="LEURICHRPT"/>
</dbReference>
<reference evidence="14" key="1">
    <citation type="submission" date="2022-12" db="EMBL/GenBank/DDBJ databases">
        <title>Draft genome assemblies for two species of Escallonia (Escalloniales).</title>
        <authorList>
            <person name="Chanderbali A."/>
            <person name="Dervinis C."/>
            <person name="Anghel I."/>
            <person name="Soltis D."/>
            <person name="Soltis P."/>
            <person name="Zapata F."/>
        </authorList>
    </citation>
    <scope>NUCLEOTIDE SEQUENCE</scope>
    <source>
        <strain evidence="14">UCBG92.1500</strain>
        <tissue evidence="14">Leaf</tissue>
    </source>
</reference>
<evidence type="ECO:0000313" key="15">
    <source>
        <dbReference type="Proteomes" id="UP001187471"/>
    </source>
</evidence>
<evidence type="ECO:0000256" key="12">
    <source>
        <dbReference type="SAM" id="SignalP"/>
    </source>
</evidence>
<dbReference type="Pfam" id="PF13855">
    <property type="entry name" value="LRR_8"/>
    <property type="match status" value="3"/>
</dbReference>
<evidence type="ECO:0000313" key="14">
    <source>
        <dbReference type="EMBL" id="KAK2984095.1"/>
    </source>
</evidence>
<evidence type="ECO:0000256" key="4">
    <source>
        <dbReference type="ARBA" id="ARBA00022692"/>
    </source>
</evidence>
<dbReference type="SUPFAM" id="SSF52058">
    <property type="entry name" value="L domain-like"/>
    <property type="match status" value="1"/>
</dbReference>
<accession>A0AA88RK31</accession>
<evidence type="ECO:0000256" key="2">
    <source>
        <dbReference type="ARBA" id="ARBA00009592"/>
    </source>
</evidence>
<dbReference type="FunFam" id="3.80.10.10:FF:000095">
    <property type="entry name" value="LRR receptor-like serine/threonine-protein kinase GSO1"/>
    <property type="match status" value="1"/>
</dbReference>
<dbReference type="InterPro" id="IPR032675">
    <property type="entry name" value="LRR_dom_sf"/>
</dbReference>
<feature type="domain" description="Protein kinase" evidence="13">
    <location>
        <begin position="648"/>
        <end position="912"/>
    </location>
</feature>
<evidence type="ECO:0000256" key="5">
    <source>
        <dbReference type="ARBA" id="ARBA00022729"/>
    </source>
</evidence>
<dbReference type="GO" id="GO:0016020">
    <property type="term" value="C:membrane"/>
    <property type="evidence" value="ECO:0007669"/>
    <property type="project" value="UniProtKB-SubCell"/>
</dbReference>
<dbReference type="InterPro" id="IPR001611">
    <property type="entry name" value="Leu-rich_rpt"/>
</dbReference>
<dbReference type="InterPro" id="IPR051809">
    <property type="entry name" value="Plant_receptor-like_S/T_kinase"/>
</dbReference>
<dbReference type="InterPro" id="IPR003591">
    <property type="entry name" value="Leu-rich_rpt_typical-subtyp"/>
</dbReference>
<keyword evidence="9" id="KW-0325">Glycoprotein</keyword>
<feature type="binding site" evidence="10">
    <location>
        <position position="676"/>
    </location>
    <ligand>
        <name>ATP</name>
        <dbReference type="ChEBI" id="CHEBI:30616"/>
    </ligand>
</feature>
<keyword evidence="7 11" id="KW-1133">Transmembrane helix</keyword>
<dbReference type="Gene3D" id="1.10.510.10">
    <property type="entry name" value="Transferase(Phosphotransferase) domain 1"/>
    <property type="match status" value="1"/>
</dbReference>
<evidence type="ECO:0000256" key="11">
    <source>
        <dbReference type="SAM" id="Phobius"/>
    </source>
</evidence>
<keyword evidence="4 11" id="KW-0812">Transmembrane</keyword>
<keyword evidence="10" id="KW-0067">ATP-binding</keyword>
<keyword evidence="6" id="KW-0677">Repeat</keyword>
<dbReference type="SUPFAM" id="SSF56112">
    <property type="entry name" value="Protein kinase-like (PK-like)"/>
    <property type="match status" value="1"/>
</dbReference>
<dbReference type="SUPFAM" id="SSF52047">
    <property type="entry name" value="RNI-like"/>
    <property type="match status" value="1"/>
</dbReference>
<dbReference type="FunFam" id="3.30.200.20:FF:000661">
    <property type="entry name" value="Serine-threonine protein kinase plant-type"/>
    <property type="match status" value="1"/>
</dbReference>
<dbReference type="FunFam" id="3.80.10.10:FF:000275">
    <property type="entry name" value="Leucine-rich repeat receptor-like protein kinase"/>
    <property type="match status" value="1"/>
</dbReference>
<dbReference type="AlphaFoldDB" id="A0AA88RK31"/>
<dbReference type="Proteomes" id="UP001187471">
    <property type="component" value="Unassembled WGS sequence"/>
</dbReference>
<evidence type="ECO:0000256" key="7">
    <source>
        <dbReference type="ARBA" id="ARBA00022989"/>
    </source>
</evidence>
<dbReference type="GO" id="GO:0006952">
    <property type="term" value="P:defense response"/>
    <property type="evidence" value="ECO:0007669"/>
    <property type="project" value="UniProtKB-ARBA"/>
</dbReference>
<comment type="caution">
    <text evidence="14">The sequence shown here is derived from an EMBL/GenBank/DDBJ whole genome shotgun (WGS) entry which is preliminary data.</text>
</comment>
<dbReference type="PANTHER" id="PTHR27008">
    <property type="entry name" value="OS04G0122200 PROTEIN"/>
    <property type="match status" value="1"/>
</dbReference>
<evidence type="ECO:0000256" key="1">
    <source>
        <dbReference type="ARBA" id="ARBA00004479"/>
    </source>
</evidence>
<comment type="similarity">
    <text evidence="2">Belongs to the RLP family.</text>
</comment>
<keyword evidence="8 11" id="KW-0472">Membrane</keyword>
<keyword evidence="10" id="KW-0547">Nucleotide-binding</keyword>
<dbReference type="InterPro" id="IPR011009">
    <property type="entry name" value="Kinase-like_dom_sf"/>
</dbReference>
<feature type="chain" id="PRO_5041708404" description="Protein kinase domain-containing protein" evidence="12">
    <location>
        <begin position="22"/>
        <end position="912"/>
    </location>
</feature>
<dbReference type="Pfam" id="PF07714">
    <property type="entry name" value="PK_Tyr_Ser-Thr"/>
    <property type="match status" value="1"/>
</dbReference>
<feature type="signal peptide" evidence="12">
    <location>
        <begin position="1"/>
        <end position="21"/>
    </location>
</feature>
<dbReference type="SMART" id="SM00369">
    <property type="entry name" value="LRR_TYP"/>
    <property type="match status" value="7"/>
</dbReference>
<keyword evidence="15" id="KW-1185">Reference proteome</keyword>
<gene>
    <name evidence="14" type="ORF">RJ640_017714</name>
</gene>
<dbReference type="EMBL" id="JAVXUO010001268">
    <property type="protein sequence ID" value="KAK2984095.1"/>
    <property type="molecule type" value="Genomic_DNA"/>
</dbReference>
<evidence type="ECO:0000256" key="10">
    <source>
        <dbReference type="PROSITE-ProRule" id="PRU10141"/>
    </source>
</evidence>
<keyword evidence="5 12" id="KW-0732">Signal</keyword>
<dbReference type="InterPro" id="IPR017441">
    <property type="entry name" value="Protein_kinase_ATP_BS"/>
</dbReference>
<dbReference type="GO" id="GO:0051707">
    <property type="term" value="P:response to other organism"/>
    <property type="evidence" value="ECO:0007669"/>
    <property type="project" value="UniProtKB-ARBA"/>
</dbReference>
<sequence>MDISIFASLVAILSLQSSVLCSTTSPSNITDYLSLLAFKSQLKVDPTNVLASNWTDESHFCDWFGVSCSKRRPRVTTLELNDLGLRGTLSPHIGNLSFLNVLSLRNNSFYGHLPDEIGRLHRLEDIVLAYNAFEGSIPASLSQCQRLLVISFEGNRFSGGIPKELSTLPLLNGLFLGGNELRGSIPPSLGNISTLVRLGLEFNNFSGTIPTELKHLSNIRGFNFLASNLSGPIPPEILNFSSLAQIWLSGNALSGDLPPTTGLWLPSLQKFMAEGNQLSGHIPSYLSNSSKLTQLVLRNNMFSGPIPSTLGQLQYLQTLLLDKNRLTGQIPREMGFMRSLNYLKLRNNKLSGTIPSTIGQMEMLQRLYLDGNEVEGSIPDEICLLKNLGEMDIHSNKLSGSIPGCIGSLSNLQVMSLSSNMLSSIPTGLWSLDNLLFLNLSSNSINGTLGPNLRTLKLLGSMDLSWNQISGIIPISIGAFESLTSLNLSANSFSGSIPESFGDLITLDSLDLSQNNLSGAIPKSLQALSHLTYLNLSSNKLAGEIPSGGPFANFTAQSFTGNLGLCGKPTLQVPPCTNHESKHSGGKSYLLKYVLPATVLVAAVALLLGLIKRRRQTHVERPHSTDLLRTVEHKIISYRDLQLATNNFSEGNLLGVGSFGSVYMGILLDGTSVAVKVLNLQNGGALKSFDAECRVLRAARHRNLVKIITTCSNKEFRALILQYMSHEYGHEGRVSKEGDMYSFGIMLLETFTRKKPTDEMFTEQLSLRQWVKASLPEVMAVVDIGLITSEDGGDITATDDNLLAIMELGLECSQDLPKERMNIKEVVLKLNKIKLQWVNSSLGKNTMEFVENSKRGNLLAMMVVGLGMLKGTARGENLHNKSSNCEAEQDQAAGILPGKLPGEMIGSCSSVL</sequence>
<dbReference type="Pfam" id="PF08263">
    <property type="entry name" value="LRRNT_2"/>
    <property type="match status" value="1"/>
</dbReference>
<proteinExistence type="inferred from homology"/>
<dbReference type="Gene3D" id="3.80.10.10">
    <property type="entry name" value="Ribonuclease Inhibitor"/>
    <property type="match status" value="3"/>
</dbReference>
<dbReference type="PROSITE" id="PS50011">
    <property type="entry name" value="PROTEIN_KINASE_DOM"/>
    <property type="match status" value="1"/>
</dbReference>
<comment type="subcellular location">
    <subcellularLocation>
        <location evidence="1">Membrane</location>
        <topology evidence="1">Single-pass type I membrane protein</topology>
    </subcellularLocation>
</comment>
<dbReference type="PANTHER" id="PTHR27008:SF497">
    <property type="entry name" value="OS11G0695000 PROTEIN"/>
    <property type="match status" value="1"/>
</dbReference>
<evidence type="ECO:0000256" key="8">
    <source>
        <dbReference type="ARBA" id="ARBA00023136"/>
    </source>
</evidence>
<evidence type="ECO:0000256" key="6">
    <source>
        <dbReference type="ARBA" id="ARBA00022737"/>
    </source>
</evidence>
<evidence type="ECO:0000259" key="13">
    <source>
        <dbReference type="PROSITE" id="PS50011"/>
    </source>
</evidence>
<dbReference type="InterPro" id="IPR013210">
    <property type="entry name" value="LRR_N_plant-typ"/>
</dbReference>
<dbReference type="Gene3D" id="3.30.200.20">
    <property type="entry name" value="Phosphorylase Kinase, domain 1"/>
    <property type="match status" value="1"/>
</dbReference>